<dbReference type="Proteomes" id="UP000000323">
    <property type="component" value="Chromosome 1"/>
</dbReference>
<dbReference type="HOGENOM" id="CLU_155928_1_2_0"/>
<proteinExistence type="predicted"/>
<evidence type="ECO:0000313" key="3">
    <source>
        <dbReference type="Proteomes" id="UP000000323"/>
    </source>
</evidence>
<accession>D1CFG6</accession>
<organism evidence="2 3">
    <name type="scientific">Thermobaculum terrenum (strain ATCC BAA-798 / CCMEE 7001 / YNP1)</name>
    <dbReference type="NCBI Taxonomy" id="525904"/>
    <lineage>
        <taxon>Bacteria</taxon>
        <taxon>Bacillati</taxon>
        <taxon>Chloroflexota</taxon>
        <taxon>Chloroflexia</taxon>
        <taxon>Candidatus Thermobaculales</taxon>
        <taxon>Candidatus Thermobaculaceae</taxon>
        <taxon>Thermobaculum</taxon>
    </lineage>
</organism>
<reference evidence="3" key="1">
    <citation type="journal article" date="2010" name="Stand. Genomic Sci.">
        <title>Complete genome sequence of 'Thermobaculum terrenum' type strain (YNP1).</title>
        <authorList>
            <person name="Kiss H."/>
            <person name="Cleland D."/>
            <person name="Lapidus A."/>
            <person name="Lucas S."/>
            <person name="Glavina Del Rio T."/>
            <person name="Nolan M."/>
            <person name="Tice H."/>
            <person name="Han C."/>
            <person name="Goodwin L."/>
            <person name="Pitluck S."/>
            <person name="Liolios K."/>
            <person name="Ivanova N."/>
            <person name="Mavromatis K."/>
            <person name="Ovchinnikova G."/>
            <person name="Pati A."/>
            <person name="Chen A."/>
            <person name="Palaniappan K."/>
            <person name="Land M."/>
            <person name="Hauser L."/>
            <person name="Chang Y."/>
            <person name="Jeffries C."/>
            <person name="Lu M."/>
            <person name="Brettin T."/>
            <person name="Detter J."/>
            <person name="Goker M."/>
            <person name="Tindall B."/>
            <person name="Beck B."/>
            <person name="McDermott T."/>
            <person name="Woyke T."/>
            <person name="Bristow J."/>
            <person name="Eisen J."/>
            <person name="Markowitz V."/>
            <person name="Hugenholtz P."/>
            <person name="Kyrpides N."/>
            <person name="Klenk H."/>
            <person name="Cheng J."/>
        </authorList>
    </citation>
    <scope>NUCLEOTIDE SEQUENCE [LARGE SCALE GENOMIC DNA]</scope>
    <source>
        <strain evidence="3">ATCC BAA-798 / YNP1</strain>
    </source>
</reference>
<dbReference type="KEGG" id="ttr:Tter_0755"/>
<dbReference type="OrthoDB" id="3267840at2"/>
<protein>
    <submittedName>
        <fullName evidence="2">Anti-sigma factor</fullName>
    </submittedName>
</protein>
<dbReference type="Pfam" id="PF13490">
    <property type="entry name" value="zf-HC2"/>
    <property type="match status" value="1"/>
</dbReference>
<dbReference type="AlphaFoldDB" id="D1CFG6"/>
<evidence type="ECO:0000259" key="1">
    <source>
        <dbReference type="Pfam" id="PF13490"/>
    </source>
</evidence>
<name>D1CFG6_THET1</name>
<dbReference type="InterPro" id="IPR024020">
    <property type="entry name" value="Anit_sigma_mycothiol_RsrA"/>
</dbReference>
<dbReference type="STRING" id="525904.Tter_0755"/>
<gene>
    <name evidence="2" type="ordered locus">Tter_0755</name>
</gene>
<dbReference type="RefSeq" id="WP_012874707.1">
    <property type="nucleotide sequence ID" value="NC_013525.1"/>
</dbReference>
<dbReference type="InterPro" id="IPR027383">
    <property type="entry name" value="Znf_put"/>
</dbReference>
<feature type="domain" description="Putative zinc-finger" evidence="1">
    <location>
        <begin position="4"/>
        <end position="37"/>
    </location>
</feature>
<dbReference type="EMBL" id="CP001825">
    <property type="protein sequence ID" value="ACZ41672.1"/>
    <property type="molecule type" value="Genomic_DNA"/>
</dbReference>
<dbReference type="NCBIfam" id="TIGR03988">
    <property type="entry name" value="antisig_RsrA"/>
    <property type="match status" value="1"/>
</dbReference>
<keyword evidence="3" id="KW-1185">Reference proteome</keyword>
<sequence>MSDCHEVHQRLYLYLDRELLPEEVIEIRQHILNCKECFELVSFESGVIKLIKRDCGCDKAPDHLKARIKSILKKKTY</sequence>
<evidence type="ECO:0000313" key="2">
    <source>
        <dbReference type="EMBL" id="ACZ41672.1"/>
    </source>
</evidence>